<dbReference type="Proteomes" id="UP000256964">
    <property type="component" value="Unassembled WGS sequence"/>
</dbReference>
<dbReference type="EMBL" id="KZ857420">
    <property type="protein sequence ID" value="RDX47280.1"/>
    <property type="molecule type" value="Genomic_DNA"/>
</dbReference>
<protein>
    <submittedName>
        <fullName evidence="1">Uncharacterized protein</fullName>
    </submittedName>
</protein>
<keyword evidence="2" id="KW-1185">Reference proteome</keyword>
<evidence type="ECO:0000313" key="1">
    <source>
        <dbReference type="EMBL" id="RDX47280.1"/>
    </source>
</evidence>
<reference evidence="1 2" key="1">
    <citation type="journal article" date="2018" name="Biotechnol. Biofuels">
        <title>Integrative visual omics of the white-rot fungus Polyporus brumalis exposes the biotechnological potential of its oxidative enzymes for delignifying raw plant biomass.</title>
        <authorList>
            <person name="Miyauchi S."/>
            <person name="Rancon A."/>
            <person name="Drula E."/>
            <person name="Hage H."/>
            <person name="Chaduli D."/>
            <person name="Favel A."/>
            <person name="Grisel S."/>
            <person name="Henrissat B."/>
            <person name="Herpoel-Gimbert I."/>
            <person name="Ruiz-Duenas F.J."/>
            <person name="Chevret D."/>
            <person name="Hainaut M."/>
            <person name="Lin J."/>
            <person name="Wang M."/>
            <person name="Pangilinan J."/>
            <person name="Lipzen A."/>
            <person name="Lesage-Meessen L."/>
            <person name="Navarro D."/>
            <person name="Riley R."/>
            <person name="Grigoriev I.V."/>
            <person name="Zhou S."/>
            <person name="Raouche S."/>
            <person name="Rosso M.N."/>
        </authorList>
    </citation>
    <scope>NUCLEOTIDE SEQUENCE [LARGE SCALE GENOMIC DNA]</scope>
    <source>
        <strain evidence="1 2">BRFM 1820</strain>
    </source>
</reference>
<dbReference type="AlphaFoldDB" id="A0A371D415"/>
<sequence>MLSYNPRAPNTLIPPTSDILELRAPYLCRHEVHVRHVSYDSSADSARLRGHGLRIYKYPSTPTRQRVVLLYIIRISSISQPTHASIPSPSLSKILEPPCFFLIAHGLICDPLPTGHPHTLCIPLLCSFFLAFVSVIWLSPRQSPVHISASCLSASVCVSVPPPTPIAIHHVSYCPSLLSCNPLLCRPLASIRHSIAS</sequence>
<name>A0A371D415_9APHY</name>
<gene>
    <name evidence="1" type="ORF">OH76DRAFT_789253</name>
</gene>
<organism evidence="1 2">
    <name type="scientific">Lentinus brumalis</name>
    <dbReference type="NCBI Taxonomy" id="2498619"/>
    <lineage>
        <taxon>Eukaryota</taxon>
        <taxon>Fungi</taxon>
        <taxon>Dikarya</taxon>
        <taxon>Basidiomycota</taxon>
        <taxon>Agaricomycotina</taxon>
        <taxon>Agaricomycetes</taxon>
        <taxon>Polyporales</taxon>
        <taxon>Polyporaceae</taxon>
        <taxon>Lentinus</taxon>
    </lineage>
</organism>
<proteinExistence type="predicted"/>
<accession>A0A371D415</accession>
<evidence type="ECO:0000313" key="2">
    <source>
        <dbReference type="Proteomes" id="UP000256964"/>
    </source>
</evidence>